<keyword evidence="2" id="KW-1185">Reference proteome</keyword>
<protein>
    <submittedName>
        <fullName evidence="1">Uncharacterized protein</fullName>
    </submittedName>
</protein>
<sequence>MEFDVMSALRGDYTKSRDLRMEARSYFYAPRKSFVSAEGYEYLAVIVGWLDGMGWECREFLRKVCFSGLMWYRPTHVLTAQLHDPLRECTGLLILSLQLNIRHLYEAYSLDLDTYLRCTKRQLRDCPLPPVNVGDWAKTVVELPALACFNMDIVFGADTFKVSNGEELNYRAFGARGNRLTEQVGRELKQKISELSPGNEVVVKVRYIGGDERMYYGVPW</sequence>
<reference evidence="1" key="1">
    <citation type="journal article" date="2020" name="Stud. Mycol.">
        <title>101 Dothideomycetes genomes: a test case for predicting lifestyles and emergence of pathogens.</title>
        <authorList>
            <person name="Haridas S."/>
            <person name="Albert R."/>
            <person name="Binder M."/>
            <person name="Bloem J."/>
            <person name="Labutti K."/>
            <person name="Salamov A."/>
            <person name="Andreopoulos B."/>
            <person name="Baker S."/>
            <person name="Barry K."/>
            <person name="Bills G."/>
            <person name="Bluhm B."/>
            <person name="Cannon C."/>
            <person name="Castanera R."/>
            <person name="Culley D."/>
            <person name="Daum C."/>
            <person name="Ezra D."/>
            <person name="Gonzalez J."/>
            <person name="Henrissat B."/>
            <person name="Kuo A."/>
            <person name="Liang C."/>
            <person name="Lipzen A."/>
            <person name="Lutzoni F."/>
            <person name="Magnuson J."/>
            <person name="Mondo S."/>
            <person name="Nolan M."/>
            <person name="Ohm R."/>
            <person name="Pangilinan J."/>
            <person name="Park H.-J."/>
            <person name="Ramirez L."/>
            <person name="Alfaro M."/>
            <person name="Sun H."/>
            <person name="Tritt A."/>
            <person name="Yoshinaga Y."/>
            <person name="Zwiers L.-H."/>
            <person name="Turgeon B."/>
            <person name="Goodwin S."/>
            <person name="Spatafora J."/>
            <person name="Crous P."/>
            <person name="Grigoriev I."/>
        </authorList>
    </citation>
    <scope>NUCLEOTIDE SEQUENCE</scope>
    <source>
        <strain evidence="1">CBS 113818</strain>
    </source>
</reference>
<dbReference type="AlphaFoldDB" id="A0A6A7A850"/>
<evidence type="ECO:0000313" key="2">
    <source>
        <dbReference type="Proteomes" id="UP000799424"/>
    </source>
</evidence>
<evidence type="ECO:0000313" key="1">
    <source>
        <dbReference type="EMBL" id="KAF2828984.1"/>
    </source>
</evidence>
<dbReference type="Proteomes" id="UP000799424">
    <property type="component" value="Unassembled WGS sequence"/>
</dbReference>
<proteinExistence type="predicted"/>
<dbReference type="EMBL" id="MU006221">
    <property type="protein sequence ID" value="KAF2828984.1"/>
    <property type="molecule type" value="Genomic_DNA"/>
</dbReference>
<gene>
    <name evidence="1" type="ORF">CC86DRAFT_436609</name>
</gene>
<accession>A0A6A7A850</accession>
<organism evidence="1 2">
    <name type="scientific">Ophiobolus disseminans</name>
    <dbReference type="NCBI Taxonomy" id="1469910"/>
    <lineage>
        <taxon>Eukaryota</taxon>
        <taxon>Fungi</taxon>
        <taxon>Dikarya</taxon>
        <taxon>Ascomycota</taxon>
        <taxon>Pezizomycotina</taxon>
        <taxon>Dothideomycetes</taxon>
        <taxon>Pleosporomycetidae</taxon>
        <taxon>Pleosporales</taxon>
        <taxon>Pleosporineae</taxon>
        <taxon>Phaeosphaeriaceae</taxon>
        <taxon>Ophiobolus</taxon>
    </lineage>
</organism>
<dbReference type="OrthoDB" id="3779631at2759"/>
<name>A0A6A7A850_9PLEO</name>